<evidence type="ECO:0000256" key="4">
    <source>
        <dbReference type="ARBA" id="ARBA00022909"/>
    </source>
</evidence>
<sequence>METICIQGLQVNTLIGVYDWERKQNTTLLFDIELDADLTAAMWSDDVNETIDYAKLAMFIQHTAAECKFELLEALGNKVMDAVLANYPAQGIRLTITKPDILPDAKHVSVRMSRVKVK</sequence>
<dbReference type="PANTHER" id="PTHR42844">
    <property type="entry name" value="DIHYDRONEOPTERIN ALDOLASE 1-RELATED"/>
    <property type="match status" value="1"/>
</dbReference>
<comment type="function">
    <text evidence="6">Catalyzes the conversion of 7,8-dihydroneopterin to 6-hydroxymethyl-7,8-dihydropterin.</text>
</comment>
<evidence type="ECO:0000256" key="6">
    <source>
        <dbReference type="RuleBase" id="RU362079"/>
    </source>
</evidence>
<evidence type="ECO:0000256" key="1">
    <source>
        <dbReference type="ARBA" id="ARBA00001353"/>
    </source>
</evidence>
<dbReference type="NCBIfam" id="TIGR00525">
    <property type="entry name" value="folB"/>
    <property type="match status" value="1"/>
</dbReference>
<gene>
    <name evidence="8" type="primary">folB</name>
    <name evidence="8" type="ORF">OPS25_12905</name>
</gene>
<dbReference type="Pfam" id="PF02152">
    <property type="entry name" value="FolB"/>
    <property type="match status" value="1"/>
</dbReference>
<evidence type="ECO:0000259" key="7">
    <source>
        <dbReference type="SMART" id="SM00905"/>
    </source>
</evidence>
<evidence type="ECO:0000313" key="9">
    <source>
        <dbReference type="Proteomes" id="UP001142810"/>
    </source>
</evidence>
<dbReference type="NCBIfam" id="TIGR00526">
    <property type="entry name" value="folB_dom"/>
    <property type="match status" value="1"/>
</dbReference>
<dbReference type="SMART" id="SM00905">
    <property type="entry name" value="FolB"/>
    <property type="match status" value="1"/>
</dbReference>
<accession>A0ABT3P9F7</accession>
<dbReference type="Gene3D" id="3.30.1130.10">
    <property type="match status" value="1"/>
</dbReference>
<dbReference type="PANTHER" id="PTHR42844:SF1">
    <property type="entry name" value="DIHYDRONEOPTERIN ALDOLASE 1-RELATED"/>
    <property type="match status" value="1"/>
</dbReference>
<comment type="similarity">
    <text evidence="3 6">Belongs to the DHNA family.</text>
</comment>
<dbReference type="RefSeq" id="WP_265618162.1">
    <property type="nucleotide sequence ID" value="NZ_JAPFRD010000011.1"/>
</dbReference>
<reference evidence="8" key="1">
    <citation type="submission" date="2022-11" db="EMBL/GenBank/DDBJ databases">
        <title>Alteromonas sp. nov., isolated from sea water of the Qingdao.</title>
        <authorList>
            <person name="Wang Q."/>
        </authorList>
    </citation>
    <scope>NUCLEOTIDE SEQUENCE</scope>
    <source>
        <strain evidence="8">ASW11-7</strain>
    </source>
</reference>
<feature type="domain" description="Dihydroneopterin aldolase/epimerase" evidence="7">
    <location>
        <begin position="4"/>
        <end position="114"/>
    </location>
</feature>
<dbReference type="EMBL" id="JAPFRD010000011">
    <property type="protein sequence ID" value="MCW8109402.1"/>
    <property type="molecule type" value="Genomic_DNA"/>
</dbReference>
<comment type="pathway">
    <text evidence="2 6">Cofactor biosynthesis; tetrahydrofolate biosynthesis; 2-amino-4-hydroxy-6-hydroxymethyl-7,8-dihydropteridine diphosphate from 7,8-dihydroneopterin triphosphate: step 3/4.</text>
</comment>
<evidence type="ECO:0000256" key="5">
    <source>
        <dbReference type="ARBA" id="ARBA00023239"/>
    </source>
</evidence>
<dbReference type="GO" id="GO:0004150">
    <property type="term" value="F:dihydroneopterin aldolase activity"/>
    <property type="evidence" value="ECO:0007669"/>
    <property type="project" value="UniProtKB-EC"/>
</dbReference>
<dbReference type="InterPro" id="IPR043133">
    <property type="entry name" value="GTP-CH-I_C/QueF"/>
</dbReference>
<comment type="catalytic activity">
    <reaction evidence="1 6">
        <text>7,8-dihydroneopterin = 6-hydroxymethyl-7,8-dihydropterin + glycolaldehyde</text>
        <dbReference type="Rhea" id="RHEA:10540"/>
        <dbReference type="ChEBI" id="CHEBI:17001"/>
        <dbReference type="ChEBI" id="CHEBI:17071"/>
        <dbReference type="ChEBI" id="CHEBI:44841"/>
        <dbReference type="EC" id="4.1.2.25"/>
    </reaction>
</comment>
<comment type="caution">
    <text evidence="8">The sequence shown here is derived from an EMBL/GenBank/DDBJ whole genome shotgun (WGS) entry which is preliminary data.</text>
</comment>
<proteinExistence type="inferred from homology"/>
<evidence type="ECO:0000256" key="3">
    <source>
        <dbReference type="ARBA" id="ARBA00005708"/>
    </source>
</evidence>
<evidence type="ECO:0000256" key="2">
    <source>
        <dbReference type="ARBA" id="ARBA00005013"/>
    </source>
</evidence>
<name>A0ABT3P9F7_9ALTE</name>
<organism evidence="8 9">
    <name type="scientific">Alteromonas aquimaris</name>
    <dbReference type="NCBI Taxonomy" id="2998417"/>
    <lineage>
        <taxon>Bacteria</taxon>
        <taxon>Pseudomonadati</taxon>
        <taxon>Pseudomonadota</taxon>
        <taxon>Gammaproteobacteria</taxon>
        <taxon>Alteromonadales</taxon>
        <taxon>Alteromonadaceae</taxon>
        <taxon>Alteromonas/Salinimonas group</taxon>
        <taxon>Alteromonas</taxon>
    </lineage>
</organism>
<protein>
    <recommendedName>
        <fullName evidence="6">7,8-dihydroneopterin aldolase</fullName>
        <ecNumber evidence="6">4.1.2.25</ecNumber>
    </recommendedName>
</protein>
<dbReference type="InterPro" id="IPR006157">
    <property type="entry name" value="FolB_dom"/>
</dbReference>
<keyword evidence="4 6" id="KW-0289">Folate biosynthesis</keyword>
<dbReference type="EC" id="4.1.2.25" evidence="6"/>
<dbReference type="Proteomes" id="UP001142810">
    <property type="component" value="Unassembled WGS sequence"/>
</dbReference>
<keyword evidence="5 6" id="KW-0456">Lyase</keyword>
<dbReference type="InterPro" id="IPR006156">
    <property type="entry name" value="Dihydroneopterin_aldolase"/>
</dbReference>
<dbReference type="SUPFAM" id="SSF55620">
    <property type="entry name" value="Tetrahydrobiopterin biosynthesis enzymes-like"/>
    <property type="match status" value="1"/>
</dbReference>
<evidence type="ECO:0000313" key="8">
    <source>
        <dbReference type="EMBL" id="MCW8109402.1"/>
    </source>
</evidence>
<keyword evidence="9" id="KW-1185">Reference proteome</keyword>